<feature type="compositionally biased region" description="Pro residues" evidence="1">
    <location>
        <begin position="63"/>
        <end position="74"/>
    </location>
</feature>
<dbReference type="EMBL" id="JBEDUW010000003">
    <property type="protein sequence ID" value="KAK9940470.1"/>
    <property type="molecule type" value="Genomic_DNA"/>
</dbReference>
<organism evidence="2 3">
    <name type="scientific">Rubus argutus</name>
    <name type="common">Southern blackberry</name>
    <dbReference type="NCBI Taxonomy" id="59490"/>
    <lineage>
        <taxon>Eukaryota</taxon>
        <taxon>Viridiplantae</taxon>
        <taxon>Streptophyta</taxon>
        <taxon>Embryophyta</taxon>
        <taxon>Tracheophyta</taxon>
        <taxon>Spermatophyta</taxon>
        <taxon>Magnoliopsida</taxon>
        <taxon>eudicotyledons</taxon>
        <taxon>Gunneridae</taxon>
        <taxon>Pentapetalae</taxon>
        <taxon>rosids</taxon>
        <taxon>fabids</taxon>
        <taxon>Rosales</taxon>
        <taxon>Rosaceae</taxon>
        <taxon>Rosoideae</taxon>
        <taxon>Rosoideae incertae sedis</taxon>
        <taxon>Rubus</taxon>
    </lineage>
</organism>
<evidence type="ECO:0000313" key="3">
    <source>
        <dbReference type="Proteomes" id="UP001457282"/>
    </source>
</evidence>
<name>A0AAW1XX39_RUBAR</name>
<gene>
    <name evidence="2" type="ORF">M0R45_017131</name>
</gene>
<evidence type="ECO:0000313" key="2">
    <source>
        <dbReference type="EMBL" id="KAK9940470.1"/>
    </source>
</evidence>
<feature type="region of interest" description="Disordered" evidence="1">
    <location>
        <begin position="1"/>
        <end position="44"/>
    </location>
</feature>
<proteinExistence type="predicted"/>
<sequence>METKPPRQRVLHRVHNHRARAQIDQPRTPITAEPSPRDHGSSAGFPACAVIFEQPHRSRRFCPPSPHHPLPPSTPLISQSSREETVVRKLTPLFGLMGKVNYMGGSGKGQFAK</sequence>
<protein>
    <submittedName>
        <fullName evidence="2">Uncharacterized protein</fullName>
    </submittedName>
</protein>
<accession>A0AAW1XX39</accession>
<keyword evidence="3" id="KW-1185">Reference proteome</keyword>
<dbReference type="AlphaFoldDB" id="A0AAW1XX39"/>
<evidence type="ECO:0000256" key="1">
    <source>
        <dbReference type="SAM" id="MobiDB-lite"/>
    </source>
</evidence>
<reference evidence="2 3" key="1">
    <citation type="journal article" date="2023" name="G3 (Bethesda)">
        <title>A chromosome-length genome assembly and annotation of blackberry (Rubus argutus, cv. 'Hillquist').</title>
        <authorList>
            <person name="Bruna T."/>
            <person name="Aryal R."/>
            <person name="Dudchenko O."/>
            <person name="Sargent D.J."/>
            <person name="Mead D."/>
            <person name="Buti M."/>
            <person name="Cavallini A."/>
            <person name="Hytonen T."/>
            <person name="Andres J."/>
            <person name="Pham M."/>
            <person name="Weisz D."/>
            <person name="Mascagni F."/>
            <person name="Usai G."/>
            <person name="Natali L."/>
            <person name="Bassil N."/>
            <person name="Fernandez G.E."/>
            <person name="Lomsadze A."/>
            <person name="Armour M."/>
            <person name="Olukolu B."/>
            <person name="Poorten T."/>
            <person name="Britton C."/>
            <person name="Davik J."/>
            <person name="Ashrafi H."/>
            <person name="Aiden E.L."/>
            <person name="Borodovsky M."/>
            <person name="Worthington M."/>
        </authorList>
    </citation>
    <scope>NUCLEOTIDE SEQUENCE [LARGE SCALE GENOMIC DNA]</scope>
    <source>
        <strain evidence="2">PI 553951</strain>
    </source>
</reference>
<comment type="caution">
    <text evidence="2">The sequence shown here is derived from an EMBL/GenBank/DDBJ whole genome shotgun (WGS) entry which is preliminary data.</text>
</comment>
<dbReference type="Proteomes" id="UP001457282">
    <property type="component" value="Unassembled WGS sequence"/>
</dbReference>
<feature type="compositionally biased region" description="Basic residues" evidence="1">
    <location>
        <begin position="1"/>
        <end position="20"/>
    </location>
</feature>
<feature type="region of interest" description="Disordered" evidence="1">
    <location>
        <begin position="59"/>
        <end position="83"/>
    </location>
</feature>